<sequence length="75" mass="8095">MSKGIEGSNPSLTAIKQKSPANAGLFCLIVARGIWMRTPFEPEAAKLPETSERSEANPSQIFTLNLLCAQPYSSV</sequence>
<evidence type="ECO:0000313" key="2">
    <source>
        <dbReference type="Proteomes" id="UP000218427"/>
    </source>
</evidence>
<comment type="caution">
    <text evidence="1">The sequence shown here is derived from an EMBL/GenBank/DDBJ whole genome shotgun (WGS) entry which is preliminary data.</text>
</comment>
<evidence type="ECO:0000313" key="1">
    <source>
        <dbReference type="EMBL" id="PCO04118.1"/>
    </source>
</evidence>
<dbReference type="RefSeq" id="WP_082679651.1">
    <property type="nucleotide sequence ID" value="NZ_LRFG02000008.1"/>
</dbReference>
<name>A0ABX4HWB5_9GAMM</name>
<keyword evidence="2" id="KW-1185">Reference proteome</keyword>
<organism evidence="1 2">
    <name type="scientific">Microbulbifer flavimaris</name>
    <dbReference type="NCBI Taxonomy" id="1781068"/>
    <lineage>
        <taxon>Bacteria</taxon>
        <taxon>Pseudomonadati</taxon>
        <taxon>Pseudomonadota</taxon>
        <taxon>Gammaproteobacteria</taxon>
        <taxon>Cellvibrionales</taxon>
        <taxon>Microbulbiferaceae</taxon>
        <taxon>Microbulbifer</taxon>
    </lineage>
</organism>
<gene>
    <name evidence="1" type="ORF">AWR36_015670</name>
</gene>
<evidence type="ECO:0008006" key="3">
    <source>
        <dbReference type="Google" id="ProtNLM"/>
    </source>
</evidence>
<accession>A0ABX4HWB5</accession>
<reference evidence="1" key="1">
    <citation type="submission" date="2017-08" db="EMBL/GenBank/DDBJ databases">
        <title>Microbulbifer marisrubri sp. nov., a halophilic alphaproteobacterium isolated from marine sediment of the Yellow Sea, China.</title>
        <authorList>
            <person name="Zhang G."/>
            <person name="Xiong Q."/>
        </authorList>
    </citation>
    <scope>NUCLEOTIDE SEQUENCE [LARGE SCALE GENOMIC DNA]</scope>
    <source>
        <strain evidence="1">WRN-8</strain>
    </source>
</reference>
<proteinExistence type="predicted"/>
<dbReference type="EMBL" id="LRFG02000008">
    <property type="protein sequence ID" value="PCO04118.1"/>
    <property type="molecule type" value="Genomic_DNA"/>
</dbReference>
<dbReference type="Proteomes" id="UP000218427">
    <property type="component" value="Unassembled WGS sequence"/>
</dbReference>
<protein>
    <recommendedName>
        <fullName evidence="3">Transposase</fullName>
    </recommendedName>
</protein>